<dbReference type="GO" id="GO:0005886">
    <property type="term" value="C:plasma membrane"/>
    <property type="evidence" value="ECO:0007669"/>
    <property type="project" value="TreeGrafter"/>
</dbReference>
<dbReference type="GO" id="GO:0022857">
    <property type="term" value="F:transmembrane transporter activity"/>
    <property type="evidence" value="ECO:0007669"/>
    <property type="project" value="InterPro"/>
</dbReference>
<evidence type="ECO:0000256" key="2">
    <source>
        <dbReference type="ARBA" id="ARBA00022448"/>
    </source>
</evidence>
<evidence type="ECO:0000256" key="3">
    <source>
        <dbReference type="ARBA" id="ARBA00022692"/>
    </source>
</evidence>
<name>A0A2M7G8G3_9BACT</name>
<keyword evidence="2" id="KW-0813">Transport</keyword>
<organism evidence="8 9">
    <name type="scientific">bacterium (Candidatus Blackallbacteria) CG17_big_fil_post_rev_8_21_14_2_50_48_46</name>
    <dbReference type="NCBI Taxonomy" id="2014261"/>
    <lineage>
        <taxon>Bacteria</taxon>
        <taxon>Candidatus Blackallbacteria</taxon>
    </lineage>
</organism>
<feature type="domain" description="Major facilitator superfamily (MFS) profile" evidence="7">
    <location>
        <begin position="15"/>
        <end position="452"/>
    </location>
</feature>
<keyword evidence="4 6" id="KW-1133">Transmembrane helix</keyword>
<evidence type="ECO:0000256" key="5">
    <source>
        <dbReference type="ARBA" id="ARBA00023136"/>
    </source>
</evidence>
<proteinExistence type="predicted"/>
<dbReference type="EMBL" id="PFFQ01000012">
    <property type="protein sequence ID" value="PIW18398.1"/>
    <property type="molecule type" value="Genomic_DNA"/>
</dbReference>
<evidence type="ECO:0000313" key="9">
    <source>
        <dbReference type="Proteomes" id="UP000231019"/>
    </source>
</evidence>
<dbReference type="PANTHER" id="PTHR23501:SF191">
    <property type="entry name" value="VACUOLAR BASIC AMINO ACID TRANSPORTER 4"/>
    <property type="match status" value="1"/>
</dbReference>
<dbReference type="Proteomes" id="UP000231019">
    <property type="component" value="Unassembled WGS sequence"/>
</dbReference>
<feature type="transmembrane region" description="Helical" evidence="6">
    <location>
        <begin position="142"/>
        <end position="162"/>
    </location>
</feature>
<feature type="transmembrane region" description="Helical" evidence="6">
    <location>
        <begin position="113"/>
        <end position="130"/>
    </location>
</feature>
<dbReference type="InterPro" id="IPR036259">
    <property type="entry name" value="MFS_trans_sf"/>
</dbReference>
<feature type="transmembrane region" description="Helical" evidence="6">
    <location>
        <begin position="200"/>
        <end position="218"/>
    </location>
</feature>
<protein>
    <submittedName>
        <fullName evidence="8">EmrB/QacA family drug resistance transporter</fullName>
    </submittedName>
</protein>
<dbReference type="Pfam" id="PF07690">
    <property type="entry name" value="MFS_1"/>
    <property type="match status" value="1"/>
</dbReference>
<dbReference type="InterPro" id="IPR020846">
    <property type="entry name" value="MFS_dom"/>
</dbReference>
<keyword evidence="5 6" id="KW-0472">Membrane</keyword>
<feature type="transmembrane region" description="Helical" evidence="6">
    <location>
        <begin position="352"/>
        <end position="378"/>
    </location>
</feature>
<feature type="transmembrane region" description="Helical" evidence="6">
    <location>
        <begin position="297"/>
        <end position="316"/>
    </location>
</feature>
<evidence type="ECO:0000256" key="6">
    <source>
        <dbReference type="SAM" id="Phobius"/>
    </source>
</evidence>
<comment type="subcellular location">
    <subcellularLocation>
        <location evidence="1">Endomembrane system</location>
        <topology evidence="1">Multi-pass membrane protein</topology>
    </subcellularLocation>
</comment>
<evidence type="ECO:0000259" key="7">
    <source>
        <dbReference type="PROSITE" id="PS50850"/>
    </source>
</evidence>
<reference evidence="8 9" key="1">
    <citation type="submission" date="2017-09" db="EMBL/GenBank/DDBJ databases">
        <title>Depth-based differentiation of microbial function through sediment-hosted aquifers and enrichment of novel symbionts in the deep terrestrial subsurface.</title>
        <authorList>
            <person name="Probst A.J."/>
            <person name="Ladd B."/>
            <person name="Jarett J.K."/>
            <person name="Geller-Mcgrath D.E."/>
            <person name="Sieber C.M."/>
            <person name="Emerson J.B."/>
            <person name="Anantharaman K."/>
            <person name="Thomas B.C."/>
            <person name="Malmstrom R."/>
            <person name="Stieglmeier M."/>
            <person name="Klingl A."/>
            <person name="Woyke T."/>
            <person name="Ryan C.M."/>
            <person name="Banfield J.F."/>
        </authorList>
    </citation>
    <scope>NUCLEOTIDE SEQUENCE [LARGE SCALE GENOMIC DNA]</scope>
    <source>
        <strain evidence="8">CG17_big_fil_post_rev_8_21_14_2_50_48_46</strain>
    </source>
</reference>
<dbReference type="Gene3D" id="1.20.1720.10">
    <property type="entry name" value="Multidrug resistance protein D"/>
    <property type="match status" value="1"/>
</dbReference>
<keyword evidence="3 6" id="KW-0812">Transmembrane</keyword>
<evidence type="ECO:0000256" key="1">
    <source>
        <dbReference type="ARBA" id="ARBA00004127"/>
    </source>
</evidence>
<dbReference type="GO" id="GO:0012505">
    <property type="term" value="C:endomembrane system"/>
    <property type="evidence" value="ECO:0007669"/>
    <property type="project" value="UniProtKB-SubCell"/>
</dbReference>
<feature type="transmembrane region" description="Helical" evidence="6">
    <location>
        <begin position="50"/>
        <end position="68"/>
    </location>
</feature>
<dbReference type="InterPro" id="IPR011701">
    <property type="entry name" value="MFS"/>
</dbReference>
<dbReference type="PROSITE" id="PS50850">
    <property type="entry name" value="MFS"/>
    <property type="match status" value="1"/>
</dbReference>
<feature type="transmembrane region" description="Helical" evidence="6">
    <location>
        <begin position="261"/>
        <end position="285"/>
    </location>
</feature>
<feature type="transmembrane region" description="Helical" evidence="6">
    <location>
        <begin position="428"/>
        <end position="447"/>
    </location>
</feature>
<sequence>MQNASISYPPVSRWALGSLLTLLFLAAIDTTILSTAMPRVIAKLGGADLYHWVFAAFMVASTVATPFYGKFADLLGIRRCMLVAASLFLVGSALCGASQTMPQLIGSRALQGLGASGLMGLTMIAFGVLFPPEQRGAKQSLVSIVWGLSSLVGPLLGGLLVSVMSWHWIFWLNLPLGLVTLLVFSLSFPQQRLLSGKKPFDGSGAALLFLGLSLLMFCLAAGQLQLWPLGLLAVVCLLIFSRRQTTQPDPLIPPHFFKSKLINTSLGLAMVTNIAMFTALTYVPLFIQEVMKASPTAAGMVLTPMMLAWPLASAGAGLRVNRMGFRRLVMLGAILMLVGLSCWAWLDLAQQPLWLIAICSAFIGCGMGMITSMLVIAVQVAVHQGEIGTVSSVLNLSRNIGSSGGVSSLGALQALLVHSMGMGGSLKVVFILLWGMGVISLILASLIPAKTPTEVAEERQTLET</sequence>
<feature type="transmembrane region" description="Helical" evidence="6">
    <location>
        <begin position="328"/>
        <end position="346"/>
    </location>
</feature>
<dbReference type="SUPFAM" id="SSF103473">
    <property type="entry name" value="MFS general substrate transporter"/>
    <property type="match status" value="1"/>
</dbReference>
<feature type="transmembrane region" description="Helical" evidence="6">
    <location>
        <begin position="80"/>
        <end position="101"/>
    </location>
</feature>
<evidence type="ECO:0000313" key="8">
    <source>
        <dbReference type="EMBL" id="PIW18398.1"/>
    </source>
</evidence>
<feature type="transmembrane region" description="Helical" evidence="6">
    <location>
        <begin position="168"/>
        <end position="188"/>
    </location>
</feature>
<evidence type="ECO:0000256" key="4">
    <source>
        <dbReference type="ARBA" id="ARBA00022989"/>
    </source>
</evidence>
<dbReference type="PANTHER" id="PTHR23501">
    <property type="entry name" value="MAJOR FACILITATOR SUPERFAMILY"/>
    <property type="match status" value="1"/>
</dbReference>
<dbReference type="AlphaFoldDB" id="A0A2M7G8G3"/>
<gene>
    <name evidence="8" type="ORF">COW36_03660</name>
</gene>
<dbReference type="Gene3D" id="1.20.1250.20">
    <property type="entry name" value="MFS general substrate transporter like domains"/>
    <property type="match status" value="1"/>
</dbReference>
<dbReference type="PRINTS" id="PR01036">
    <property type="entry name" value="TCRTETB"/>
</dbReference>
<accession>A0A2M7G8G3</accession>
<comment type="caution">
    <text evidence="8">The sequence shown here is derived from an EMBL/GenBank/DDBJ whole genome shotgun (WGS) entry which is preliminary data.</text>
</comment>